<name>A0A1L4D4X1_9BACT</name>
<evidence type="ECO:0000313" key="1">
    <source>
        <dbReference type="EMBL" id="APJ05256.1"/>
    </source>
</evidence>
<proteinExistence type="predicted"/>
<evidence type="ECO:0000313" key="2">
    <source>
        <dbReference type="Proteomes" id="UP000184731"/>
    </source>
</evidence>
<accession>A0A1L4D4X1</accession>
<dbReference type="RefSeq" id="WP_148698920.1">
    <property type="nucleotide sequence ID" value="NZ_CP017835.1"/>
</dbReference>
<keyword evidence="1" id="KW-0614">Plasmid</keyword>
<gene>
    <name evidence="1" type="ORF">AXG55_14635</name>
</gene>
<sequence length="141" mass="16550">MSVSLGIGKLIIRPEDPDNCSYLHFEVEELNDKNAPIEGKNKIDLSNRTMVEFIEITGLKKYFSKEEIENDAGEYGIFEYSLFQEANVALLTKHHLAIFKEKKLDSLKKSYPKFCNEILDWFIYWTDFALKKYENPIFCYS</sequence>
<dbReference type="Proteomes" id="UP000184731">
    <property type="component" value="Plasmid pnonnen1"/>
</dbReference>
<geneLocation type="plasmid" evidence="2">
    <name>pnonnen1</name>
</geneLocation>
<dbReference type="EMBL" id="CP017835">
    <property type="protein sequence ID" value="APJ05256.1"/>
    <property type="molecule type" value="Genomic_DNA"/>
</dbReference>
<dbReference type="AlphaFoldDB" id="A0A1L4D4X1"/>
<protein>
    <submittedName>
        <fullName evidence="1">Uncharacterized protein</fullName>
    </submittedName>
</protein>
<reference evidence="1 2" key="1">
    <citation type="submission" date="2016-10" db="EMBL/GenBank/DDBJ databases">
        <title>Silvanigrella aquatica sp. nov., isolated from a freshwater lake located in the Black Forest, Germany, description of Silvanigrellaceae fam. nov., Silvanigrellales ord. nov., reclassification of the order Bdellovibrionales in the class Oligoflexia, reclassification of the families Bacteriovoracaceae and Halobacteriovoraceae in the new order Bacteriovoracales ord. nov., and reclassification of the family Pseudobacteriovoracaceae in the order Oligoflexiales.</title>
        <authorList>
            <person name="Hahn M.W."/>
            <person name="Schmidt J."/>
            <person name="Koll U."/>
            <person name="Rohde M."/>
            <person name="Verbag S."/>
            <person name="Pitt A."/>
            <person name="Nakai R."/>
            <person name="Naganuma T."/>
            <person name="Lang E."/>
        </authorList>
    </citation>
    <scope>NUCLEOTIDE SEQUENCE [LARGE SCALE GENOMIC DNA]</scope>
    <source>
        <strain evidence="1 2">MWH-Nonnen-W8red</strain>
        <plasmid evidence="2">Plasmid pnonnen1</plasmid>
    </source>
</reference>
<organism evidence="1 2">
    <name type="scientific">Silvanigrella aquatica</name>
    <dbReference type="NCBI Taxonomy" id="1915309"/>
    <lineage>
        <taxon>Bacteria</taxon>
        <taxon>Pseudomonadati</taxon>
        <taxon>Bdellovibrionota</taxon>
        <taxon>Oligoflexia</taxon>
        <taxon>Silvanigrellales</taxon>
        <taxon>Silvanigrellaceae</taxon>
        <taxon>Silvanigrella</taxon>
    </lineage>
</organism>
<dbReference type="KEGG" id="saqi:AXG55_14635"/>
<keyword evidence="2" id="KW-1185">Reference proteome</keyword>